<proteinExistence type="predicted"/>
<dbReference type="InterPro" id="IPR036397">
    <property type="entry name" value="RNaseH_sf"/>
</dbReference>
<dbReference type="OrthoDB" id="10017160at2759"/>
<comment type="caution">
    <text evidence="1">The sequence shown here is derived from an EMBL/GenBank/DDBJ whole genome shotgun (WGS) entry which is preliminary data.</text>
</comment>
<dbReference type="Gene3D" id="3.30.420.10">
    <property type="entry name" value="Ribonuclease H-like superfamily/Ribonuclease H"/>
    <property type="match status" value="1"/>
</dbReference>
<protein>
    <recommendedName>
        <fullName evidence="3">Histone-lysine N-methyltransferase SETMAR</fullName>
    </recommendedName>
</protein>
<dbReference type="AlphaFoldDB" id="A0A4C1Y0U6"/>
<dbReference type="GO" id="GO:0003676">
    <property type="term" value="F:nucleic acid binding"/>
    <property type="evidence" value="ECO:0007669"/>
    <property type="project" value="InterPro"/>
</dbReference>
<evidence type="ECO:0008006" key="3">
    <source>
        <dbReference type="Google" id="ProtNLM"/>
    </source>
</evidence>
<accession>A0A4C1Y0U6</accession>
<organism evidence="1 2">
    <name type="scientific">Eumeta variegata</name>
    <name type="common">Bagworm moth</name>
    <name type="synonym">Eumeta japonica</name>
    <dbReference type="NCBI Taxonomy" id="151549"/>
    <lineage>
        <taxon>Eukaryota</taxon>
        <taxon>Metazoa</taxon>
        <taxon>Ecdysozoa</taxon>
        <taxon>Arthropoda</taxon>
        <taxon>Hexapoda</taxon>
        <taxon>Insecta</taxon>
        <taxon>Pterygota</taxon>
        <taxon>Neoptera</taxon>
        <taxon>Endopterygota</taxon>
        <taxon>Lepidoptera</taxon>
        <taxon>Glossata</taxon>
        <taxon>Ditrysia</taxon>
        <taxon>Tineoidea</taxon>
        <taxon>Psychidae</taxon>
        <taxon>Oiketicinae</taxon>
        <taxon>Eumeta</taxon>
    </lineage>
</organism>
<dbReference type="Proteomes" id="UP000299102">
    <property type="component" value="Unassembled WGS sequence"/>
</dbReference>
<dbReference type="EMBL" id="BGZK01001003">
    <property type="protein sequence ID" value="GBP68157.1"/>
    <property type="molecule type" value="Genomic_DNA"/>
</dbReference>
<keyword evidence="2" id="KW-1185">Reference proteome</keyword>
<reference evidence="1 2" key="1">
    <citation type="journal article" date="2019" name="Commun. Biol.">
        <title>The bagworm genome reveals a unique fibroin gene that provides high tensile strength.</title>
        <authorList>
            <person name="Kono N."/>
            <person name="Nakamura H."/>
            <person name="Ohtoshi R."/>
            <person name="Tomita M."/>
            <person name="Numata K."/>
            <person name="Arakawa K."/>
        </authorList>
    </citation>
    <scope>NUCLEOTIDE SEQUENCE [LARGE SCALE GENOMIC DNA]</scope>
</reference>
<name>A0A4C1Y0U6_EUMVA</name>
<evidence type="ECO:0000313" key="2">
    <source>
        <dbReference type="Proteomes" id="UP000299102"/>
    </source>
</evidence>
<evidence type="ECO:0000313" key="1">
    <source>
        <dbReference type="EMBL" id="GBP68157.1"/>
    </source>
</evidence>
<sequence length="110" mass="12811">MSNKASQFLEGQKIQLAGHPPNSPDLAPSDFYLFLSVKNILRSQRFSSREVAVDVFKMHVLEILQIEWKKFYENLFQRYKSALIIMANILKSNKTTLNDRCLFVFDIPDI</sequence>
<gene>
    <name evidence="1" type="ORF">EVAR_23308_1</name>
</gene>